<evidence type="ECO:0000256" key="2">
    <source>
        <dbReference type="ARBA" id="ARBA00008585"/>
    </source>
</evidence>
<dbReference type="OrthoDB" id="5565328at2759"/>
<proteinExistence type="inferred from homology"/>
<comment type="subcellular location">
    <subcellularLocation>
        <location evidence="1">Nucleus</location>
    </subcellularLocation>
</comment>
<evidence type="ECO:0000256" key="7">
    <source>
        <dbReference type="ARBA" id="ARBA00023306"/>
    </source>
</evidence>
<dbReference type="InterPro" id="IPR019440">
    <property type="entry name" value="MAU2"/>
</dbReference>
<feature type="compositionally biased region" description="Polar residues" evidence="8">
    <location>
        <begin position="1"/>
        <end position="11"/>
    </location>
</feature>
<feature type="region of interest" description="Disordered" evidence="8">
    <location>
        <begin position="1"/>
        <end position="46"/>
    </location>
</feature>
<dbReference type="AlphaFoldDB" id="A0A9P3PZ71"/>
<evidence type="ECO:0000313" key="9">
    <source>
        <dbReference type="EMBL" id="GLB43801.1"/>
    </source>
</evidence>
<keyword evidence="3" id="KW-0132">Cell division</keyword>
<feature type="compositionally biased region" description="Low complexity" evidence="8">
    <location>
        <begin position="27"/>
        <end position="46"/>
    </location>
</feature>
<dbReference type="Pfam" id="PF10345">
    <property type="entry name" value="Cohesin_load"/>
    <property type="match status" value="1"/>
</dbReference>
<evidence type="ECO:0000256" key="3">
    <source>
        <dbReference type="ARBA" id="ARBA00022618"/>
    </source>
</evidence>
<protein>
    <recommendedName>
        <fullName evidence="11">Cohesin loading factor</fullName>
    </recommendedName>
</protein>
<dbReference type="PANTHER" id="PTHR21394">
    <property type="entry name" value="MAU2 CHROMATID COHESION FACTOR HOMOLOG"/>
    <property type="match status" value="1"/>
</dbReference>
<dbReference type="GO" id="GO:0007064">
    <property type="term" value="P:mitotic sister chromatid cohesion"/>
    <property type="evidence" value="ECO:0007669"/>
    <property type="project" value="InterPro"/>
</dbReference>
<reference evidence="9" key="1">
    <citation type="submission" date="2022-07" db="EMBL/GenBank/DDBJ databases">
        <title>The genome of Lyophyllum shimeji provides insight into the initial evolution of ectomycorrhizal fungal genome.</title>
        <authorList>
            <person name="Kobayashi Y."/>
            <person name="Shibata T."/>
            <person name="Hirakawa H."/>
            <person name="Shigenobu S."/>
            <person name="Nishiyama T."/>
            <person name="Yamada A."/>
            <person name="Hasebe M."/>
            <person name="Kawaguchi M."/>
        </authorList>
    </citation>
    <scope>NUCLEOTIDE SEQUENCE</scope>
    <source>
        <strain evidence="9">AT787</strain>
    </source>
</reference>
<dbReference type="GO" id="GO:0005634">
    <property type="term" value="C:nucleus"/>
    <property type="evidence" value="ECO:0007669"/>
    <property type="project" value="UniProtKB-SubCell"/>
</dbReference>
<comment type="caution">
    <text evidence="9">The sequence shown here is derived from an EMBL/GenBank/DDBJ whole genome shotgun (WGS) entry which is preliminary data.</text>
</comment>
<dbReference type="GO" id="GO:0007059">
    <property type="term" value="P:chromosome segregation"/>
    <property type="evidence" value="ECO:0007669"/>
    <property type="project" value="UniProtKB-KW"/>
</dbReference>
<evidence type="ECO:0000256" key="1">
    <source>
        <dbReference type="ARBA" id="ARBA00004123"/>
    </source>
</evidence>
<keyword evidence="5" id="KW-0159">Chromosome partition</keyword>
<evidence type="ECO:0000256" key="4">
    <source>
        <dbReference type="ARBA" id="ARBA00022776"/>
    </source>
</evidence>
<sequence length="727" mass="77590">MAVVRTASTTINDEDDNPRPLKRQRGAPSPSLSPTASPASTSAFPLATAPDKPLQLQLQRLPPARLLLALPALVLHPRTHKLHLRSIALAQHALRRCLALATLEPSEECRAWSGLAELGVMWLDACDGEGNISEVEGALTKALLLSQKHPSLRLYTPHLTLLSARLAQTYQANPKFAAHTLKRLLASLSRPAPSQTYPAHVLFSAHLGLVHSYWCAAEEDAATCTGNGNGNAKGKAKASGAVQKCLSALEDMRTAAAAALGPTNAVVLLALVVRLQLLVRHGMWADVPGALDDAEQAFEFEGGPETPPVLRVQMLMLGVVFHTYAGDAEKAGERLRVLHALLDTGVLGHAKEDGVIEIPFPDAAAPPLRIHATPPRVMHALAFLLSAVAKRDAVGRAPKKGVFARAGLGLREFAMGVGEMIGMTMGGEGRRESERRATRKERIKADLLGEVVAISIMRSEFIQAQSTLDTLVAHTRTHHLFPAYAARIALMHAQLAHAKGEAERAVRCYRVAGWVASGSAGAGAGEIHEGQGEREKDEWVRAAARAGEVWVRLGMVRRRRDDGDVASEMEELRTLAKVVVEECEGLGGTLMAVAEVLRACLGEEFVAAKQHLRRALDLATRAQDNHLRALVLALVAAHYLHTAREHAMAVLGTCGQLAAGLGAVRAGAGVGNAPLRLWVGERVVELHRWAGEGAMAERQERVNERVREACRGGAGVGVGVGVGEGGP</sequence>
<dbReference type="Proteomes" id="UP001063166">
    <property type="component" value="Unassembled WGS sequence"/>
</dbReference>
<organism evidence="9 10">
    <name type="scientific">Lyophyllum shimeji</name>
    <name type="common">Hon-shimeji</name>
    <name type="synonym">Tricholoma shimeji</name>
    <dbReference type="NCBI Taxonomy" id="47721"/>
    <lineage>
        <taxon>Eukaryota</taxon>
        <taxon>Fungi</taxon>
        <taxon>Dikarya</taxon>
        <taxon>Basidiomycota</taxon>
        <taxon>Agaricomycotina</taxon>
        <taxon>Agaricomycetes</taxon>
        <taxon>Agaricomycetidae</taxon>
        <taxon>Agaricales</taxon>
        <taxon>Tricholomatineae</taxon>
        <taxon>Lyophyllaceae</taxon>
        <taxon>Lyophyllum</taxon>
    </lineage>
</organism>
<evidence type="ECO:0000256" key="6">
    <source>
        <dbReference type="ARBA" id="ARBA00023242"/>
    </source>
</evidence>
<dbReference type="EMBL" id="BRPK01000014">
    <property type="protein sequence ID" value="GLB43801.1"/>
    <property type="molecule type" value="Genomic_DNA"/>
</dbReference>
<evidence type="ECO:0008006" key="11">
    <source>
        <dbReference type="Google" id="ProtNLM"/>
    </source>
</evidence>
<keyword evidence="10" id="KW-1185">Reference proteome</keyword>
<comment type="similarity">
    <text evidence="2">Belongs to the SCC4/mau-2 family.</text>
</comment>
<name>A0A9P3PZ71_LYOSH</name>
<evidence type="ECO:0000256" key="8">
    <source>
        <dbReference type="SAM" id="MobiDB-lite"/>
    </source>
</evidence>
<keyword evidence="7" id="KW-0131">Cell cycle</keyword>
<gene>
    <name evidence="9" type="ORF">LshimejAT787_1403130</name>
</gene>
<keyword evidence="6" id="KW-0539">Nucleus</keyword>
<dbReference type="GO" id="GO:0051301">
    <property type="term" value="P:cell division"/>
    <property type="evidence" value="ECO:0007669"/>
    <property type="project" value="UniProtKB-KW"/>
</dbReference>
<evidence type="ECO:0000313" key="10">
    <source>
        <dbReference type="Proteomes" id="UP001063166"/>
    </source>
</evidence>
<keyword evidence="4" id="KW-0498">Mitosis</keyword>
<evidence type="ECO:0000256" key="5">
    <source>
        <dbReference type="ARBA" id="ARBA00022829"/>
    </source>
</evidence>
<accession>A0A9P3PZ71</accession>